<evidence type="ECO:0000313" key="2">
    <source>
        <dbReference type="Proteomes" id="UP000039660"/>
    </source>
</evidence>
<sequence>MSDDDVRLMAELHAQATAADDHREIVANLRALSLNLAAKYPSWSADEIETKAKVIWRARRLQWKD</sequence>
<proteinExistence type="predicted"/>
<organism evidence="1 2">
    <name type="scientific">Neorhizobium galegae bv. officinalis</name>
    <dbReference type="NCBI Taxonomy" id="323656"/>
    <lineage>
        <taxon>Bacteria</taxon>
        <taxon>Pseudomonadati</taxon>
        <taxon>Pseudomonadota</taxon>
        <taxon>Alphaproteobacteria</taxon>
        <taxon>Hyphomicrobiales</taxon>
        <taxon>Rhizobiaceae</taxon>
        <taxon>Rhizobium/Agrobacterium group</taxon>
        <taxon>Neorhizobium</taxon>
    </lineage>
</organism>
<dbReference type="AlphaFoldDB" id="A0A0T7GYE9"/>
<dbReference type="EMBL" id="CCRK01000012">
    <property type="protein sequence ID" value="CDZ52321.1"/>
    <property type="molecule type" value="Genomic_DNA"/>
</dbReference>
<dbReference type="Proteomes" id="UP000039660">
    <property type="component" value="Unassembled WGS sequence"/>
</dbReference>
<protein>
    <submittedName>
        <fullName evidence="1">Uncharacterized protein</fullName>
    </submittedName>
</protein>
<name>A0A0T7GYE9_NEOGA</name>
<reference evidence="1 2" key="1">
    <citation type="submission" date="2014-08" db="EMBL/GenBank/DDBJ databases">
        <authorList>
            <person name="Chen Y.-H."/>
        </authorList>
    </citation>
    <scope>NUCLEOTIDE SEQUENCE [LARGE SCALE GENOMIC DNA]</scope>
</reference>
<dbReference type="RefSeq" id="WP_046637262.1">
    <property type="nucleotide sequence ID" value="NZ_CCRK01000012.1"/>
</dbReference>
<accession>A0A0T7GYE9</accession>
<gene>
    <name evidence="1" type="ORF">NGAL_HAMBI1189_44250</name>
</gene>
<evidence type="ECO:0000313" key="1">
    <source>
        <dbReference type="EMBL" id="CDZ52321.1"/>
    </source>
</evidence>